<dbReference type="GO" id="GO:0051301">
    <property type="term" value="P:cell division"/>
    <property type="evidence" value="ECO:0007669"/>
    <property type="project" value="UniProtKB-KW"/>
</dbReference>
<dbReference type="GO" id="GO:0005198">
    <property type="term" value="F:structural molecule activity"/>
    <property type="evidence" value="ECO:0007669"/>
    <property type="project" value="InterPro"/>
</dbReference>
<evidence type="ECO:0000256" key="3">
    <source>
        <dbReference type="ARBA" id="ARBA00004544"/>
    </source>
</evidence>
<dbReference type="FunFam" id="3.10.20.90:FF:000002">
    <property type="entry name" value="Erythrocyte protein band 4.1-like 3"/>
    <property type="match status" value="1"/>
</dbReference>
<proteinExistence type="predicted"/>
<evidence type="ECO:0000256" key="4">
    <source>
        <dbReference type="ARBA" id="ARBA00022448"/>
    </source>
</evidence>
<dbReference type="FunFam" id="1.20.80.10:FF:000001">
    <property type="entry name" value="Erythrocyte membrane protein band 4.1"/>
    <property type="match status" value="1"/>
</dbReference>
<keyword evidence="9" id="KW-0112">Calmodulin-binding</keyword>
<feature type="compositionally biased region" description="Basic and acidic residues" evidence="17">
    <location>
        <begin position="57"/>
        <end position="69"/>
    </location>
</feature>
<evidence type="ECO:0000313" key="19">
    <source>
        <dbReference type="Ensembl" id="ENSSMAP00000022026.2"/>
    </source>
</evidence>
<dbReference type="InterPro" id="IPR019747">
    <property type="entry name" value="FERM_CS"/>
</dbReference>
<dbReference type="Gene3D" id="3.10.20.90">
    <property type="entry name" value="Phosphatidylinositol 3-kinase Catalytic Subunit, Chain A, domain 1"/>
    <property type="match status" value="1"/>
</dbReference>
<keyword evidence="8" id="KW-0498">Mitosis</keyword>
<evidence type="ECO:0000259" key="18">
    <source>
        <dbReference type="PROSITE" id="PS50057"/>
    </source>
</evidence>
<dbReference type="GeneTree" id="ENSGT00940000157833"/>
<dbReference type="PROSITE" id="PS00661">
    <property type="entry name" value="FERM_2"/>
    <property type="match status" value="1"/>
</dbReference>
<evidence type="ECO:0000256" key="1">
    <source>
        <dbReference type="ARBA" id="ARBA00004123"/>
    </source>
</evidence>
<dbReference type="Gene3D" id="1.20.80.10">
    <property type="match status" value="1"/>
</dbReference>
<dbReference type="Pfam" id="PF04382">
    <property type="entry name" value="SAB"/>
    <property type="match status" value="1"/>
</dbReference>
<dbReference type="Pfam" id="PF09380">
    <property type="entry name" value="FERM_C"/>
    <property type="match status" value="1"/>
</dbReference>
<dbReference type="InterPro" id="IPR019748">
    <property type="entry name" value="FERM_central"/>
</dbReference>
<accession>A0A8D3AQT6</accession>
<dbReference type="Pfam" id="PF08736">
    <property type="entry name" value="FA"/>
    <property type="match status" value="1"/>
</dbReference>
<dbReference type="InterPro" id="IPR000299">
    <property type="entry name" value="FERM_domain"/>
</dbReference>
<evidence type="ECO:0000256" key="16">
    <source>
        <dbReference type="ARBA" id="ARBA00032586"/>
    </source>
</evidence>
<dbReference type="Pfam" id="PF00373">
    <property type="entry name" value="FERM_M"/>
    <property type="match status" value="1"/>
</dbReference>
<evidence type="ECO:0000256" key="2">
    <source>
        <dbReference type="ARBA" id="ARBA00004245"/>
    </source>
</evidence>
<dbReference type="PIRSF" id="PIRSF002304">
    <property type="entry name" value="Membrane_skeletal_4_1"/>
    <property type="match status" value="1"/>
</dbReference>
<dbReference type="FunFam" id="2.30.29.30:FF:000001">
    <property type="entry name" value="Erythrocyte membrane protein band 4.1"/>
    <property type="match status" value="1"/>
</dbReference>
<evidence type="ECO:0000256" key="12">
    <source>
        <dbReference type="ARBA" id="ARBA00023242"/>
    </source>
</evidence>
<dbReference type="GO" id="GO:0005516">
    <property type="term" value="F:calmodulin binding"/>
    <property type="evidence" value="ECO:0007669"/>
    <property type="project" value="UniProtKB-KW"/>
</dbReference>
<dbReference type="InterPro" id="IPR018979">
    <property type="entry name" value="FERM_N"/>
</dbReference>
<evidence type="ECO:0000256" key="14">
    <source>
        <dbReference type="ARBA" id="ARBA00023658"/>
    </source>
</evidence>
<dbReference type="InterPro" id="IPR035963">
    <property type="entry name" value="FERM_2"/>
</dbReference>
<dbReference type="InterPro" id="IPR008379">
    <property type="entry name" value="Band_4.1_C"/>
</dbReference>
<dbReference type="Proteomes" id="UP000694558">
    <property type="component" value="Chromosome 7"/>
</dbReference>
<dbReference type="CDD" id="cd14473">
    <property type="entry name" value="FERM_B-lobe"/>
    <property type="match status" value="1"/>
</dbReference>
<feature type="compositionally biased region" description="Basic and acidic residues" evidence="17">
    <location>
        <begin position="114"/>
        <end position="146"/>
    </location>
</feature>
<evidence type="ECO:0000256" key="13">
    <source>
        <dbReference type="ARBA" id="ARBA00023306"/>
    </source>
</evidence>
<dbReference type="AlphaFoldDB" id="A0A8D3AQT6"/>
<gene>
    <name evidence="19" type="primary">epb41a</name>
</gene>
<evidence type="ECO:0000256" key="5">
    <source>
        <dbReference type="ARBA" id="ARBA00022490"/>
    </source>
</evidence>
<dbReference type="SMART" id="SM01195">
    <property type="entry name" value="FA"/>
    <property type="match status" value="1"/>
</dbReference>
<dbReference type="PROSITE" id="PS50057">
    <property type="entry name" value="FERM_3"/>
    <property type="match status" value="1"/>
</dbReference>
<keyword evidence="12" id="KW-0539">Nucleus</keyword>
<keyword evidence="6" id="KW-0597">Phosphoprotein</keyword>
<keyword evidence="13" id="KW-0131">Cell cycle</keyword>
<dbReference type="GO" id="GO:0005938">
    <property type="term" value="C:cell cortex"/>
    <property type="evidence" value="ECO:0007669"/>
    <property type="project" value="UniProtKB-SubCell"/>
</dbReference>
<dbReference type="GO" id="GO:0005856">
    <property type="term" value="C:cytoskeleton"/>
    <property type="evidence" value="ECO:0007669"/>
    <property type="project" value="UniProtKB-SubCell"/>
</dbReference>
<dbReference type="Pfam" id="PF05902">
    <property type="entry name" value="4_1_CTD"/>
    <property type="match status" value="1"/>
</dbReference>
<keyword evidence="11" id="KW-0206">Cytoskeleton</keyword>
<dbReference type="SUPFAM" id="SSF54236">
    <property type="entry name" value="Ubiquitin-like"/>
    <property type="match status" value="1"/>
</dbReference>
<dbReference type="InterPro" id="IPR014847">
    <property type="entry name" value="FA"/>
</dbReference>
<evidence type="ECO:0000256" key="6">
    <source>
        <dbReference type="ARBA" id="ARBA00022553"/>
    </source>
</evidence>
<evidence type="ECO:0000256" key="11">
    <source>
        <dbReference type="ARBA" id="ARBA00023212"/>
    </source>
</evidence>
<dbReference type="GO" id="GO:0031032">
    <property type="term" value="P:actomyosin structure organization"/>
    <property type="evidence" value="ECO:0007669"/>
    <property type="project" value="TreeGrafter"/>
</dbReference>
<evidence type="ECO:0000256" key="17">
    <source>
        <dbReference type="SAM" id="MobiDB-lite"/>
    </source>
</evidence>
<keyword evidence="10" id="KW-0009">Actin-binding</keyword>
<dbReference type="SMART" id="SM01196">
    <property type="entry name" value="FERM_C"/>
    <property type="match status" value="1"/>
</dbReference>
<dbReference type="GO" id="GO:0005634">
    <property type="term" value="C:nucleus"/>
    <property type="evidence" value="ECO:0007669"/>
    <property type="project" value="UniProtKB-SubCell"/>
</dbReference>
<dbReference type="InterPro" id="IPR018980">
    <property type="entry name" value="FERM_PH-like_C"/>
</dbReference>
<feature type="compositionally biased region" description="Polar residues" evidence="17">
    <location>
        <begin position="98"/>
        <end position="109"/>
    </location>
</feature>
<reference evidence="19" key="2">
    <citation type="submission" date="2025-08" db="UniProtKB">
        <authorList>
            <consortium name="Ensembl"/>
        </authorList>
    </citation>
    <scope>IDENTIFICATION</scope>
</reference>
<dbReference type="InterPro" id="IPR014352">
    <property type="entry name" value="FERM/acyl-CoA-bd_prot_sf"/>
</dbReference>
<dbReference type="InterPro" id="IPR011993">
    <property type="entry name" value="PH-like_dom_sf"/>
</dbReference>
<protein>
    <recommendedName>
        <fullName evidence="14">Protein 4.1</fullName>
    </recommendedName>
    <alternativeName>
        <fullName evidence="15">Band 4.1</fullName>
    </alternativeName>
    <alternativeName>
        <fullName evidence="16">Erythrocyte membrane protein band 4.1</fullName>
    </alternativeName>
</protein>
<dbReference type="Pfam" id="PF09379">
    <property type="entry name" value="FERM_N"/>
    <property type="match status" value="1"/>
</dbReference>
<evidence type="ECO:0000256" key="10">
    <source>
        <dbReference type="ARBA" id="ARBA00023203"/>
    </source>
</evidence>
<keyword evidence="7" id="KW-0132">Cell division</keyword>
<dbReference type="SMART" id="SM00295">
    <property type="entry name" value="B41"/>
    <property type="match status" value="1"/>
</dbReference>
<dbReference type="GO" id="GO:0005886">
    <property type="term" value="C:plasma membrane"/>
    <property type="evidence" value="ECO:0007669"/>
    <property type="project" value="TreeGrafter"/>
</dbReference>
<dbReference type="PANTHER" id="PTHR23280">
    <property type="entry name" value="4.1 G PROTEIN"/>
    <property type="match status" value="1"/>
</dbReference>
<dbReference type="InterPro" id="IPR029071">
    <property type="entry name" value="Ubiquitin-like_domsf"/>
</dbReference>
<dbReference type="InterPro" id="IPR007477">
    <property type="entry name" value="SAB_dom"/>
</dbReference>
<sequence>MTTDEAESHQKKPRQQEEAGQDARPPSPEEEQLRPRNRNSASRGLSRLFSSFLKRRSQCESEGGEREDKQEEEEEAKAPIADPEPELRTEGEVALDQHSVSSAEAQATLDNEEDKEKEQEEEKECAPEGGSKVEKEEKTTEEEAKAPRAPRRAKTMDIKVTLLDDTLYECELDKHATGQELFMKVCDHLNLLEKDYYGLTIWETLTMKTWMDMTKEIRRQVQGDFTFNVKFYPPDPAQLSEDITRYYLSLQLRRDILQSRLPCSFVTLALLGSYALQSELGEYDPEMHGSEYAKDLKMAQGQTKELEDKMMELHQTYRSMSPAQADLMFLENAKKLSMYGVDLHQAKDLDGVDIMLGVCSSGLMVYKDKLRINRFPWPKVLKVSYKRSSFFIKIRPSEVEQFESAIGFKLPNYKAAKKLWKVCVEHHTFFRLTSTEMATTPRKFLALGSKFRYSGRTQAQTRQASSLIDRPAPLFQRSSSKRNSRSLDGGTLFRLLFDVDKTQTEIMRHHTSISELKRSFMESVPDPQPSEWDKRLSTNSPFRTASINGQLQPASPVLKTQTITISDVTNSLRGTVTYQDVPLVHTETKTITYESAQQVDCLAERDSGVLLSAQTITSETISTTTTTQITKTVKGGISETRIEKRIVITGDTEIDHDKALAQAIKEAKEQHPDMSVTKVVVHQETEITPE</sequence>
<evidence type="ECO:0000256" key="9">
    <source>
        <dbReference type="ARBA" id="ARBA00022860"/>
    </source>
</evidence>
<reference evidence="19" key="1">
    <citation type="submission" date="2023-05" db="EMBL/GenBank/DDBJ databases">
        <title>High-quality long-read genome of Scophthalmus maximus.</title>
        <authorList>
            <person name="Lien S."/>
            <person name="Martinez P."/>
        </authorList>
    </citation>
    <scope>NUCLEOTIDE SEQUENCE [LARGE SCALE GENOMIC DNA]</scope>
</reference>
<feature type="compositionally biased region" description="Basic and acidic residues" evidence="17">
    <location>
        <begin position="1"/>
        <end position="17"/>
    </location>
</feature>
<dbReference type="Gene3D" id="2.30.29.30">
    <property type="entry name" value="Pleckstrin-homology domain (PH domain)/Phosphotyrosine-binding domain (PTB)"/>
    <property type="match status" value="1"/>
</dbReference>
<dbReference type="PRINTS" id="PR00935">
    <property type="entry name" value="BAND41"/>
</dbReference>
<comment type="subcellular location">
    <subcellularLocation>
        <location evidence="3">Cytoplasm</location>
        <location evidence="3">Cell cortex</location>
    </subcellularLocation>
    <subcellularLocation>
        <location evidence="2">Cytoplasm</location>
        <location evidence="2">Cytoskeleton</location>
    </subcellularLocation>
    <subcellularLocation>
        <location evidence="1">Nucleus</location>
    </subcellularLocation>
</comment>
<dbReference type="GO" id="GO:0030866">
    <property type="term" value="P:cortical actin cytoskeleton organization"/>
    <property type="evidence" value="ECO:0007669"/>
    <property type="project" value="InterPro"/>
</dbReference>
<dbReference type="InterPro" id="IPR019749">
    <property type="entry name" value="Band_41_domain"/>
</dbReference>
<name>A0A8D3AQT6_SCOMX</name>
<dbReference type="Ensembl" id="ENSSMAT00000022283.2">
    <property type="protein sequence ID" value="ENSSMAP00000022026.2"/>
    <property type="gene ID" value="ENSSMAG00000013435.2"/>
</dbReference>
<evidence type="ECO:0000256" key="7">
    <source>
        <dbReference type="ARBA" id="ARBA00022618"/>
    </source>
</evidence>
<keyword evidence="4" id="KW-0813">Transport</keyword>
<evidence type="ECO:0000256" key="15">
    <source>
        <dbReference type="ARBA" id="ARBA00030419"/>
    </source>
</evidence>
<dbReference type="SUPFAM" id="SSF47031">
    <property type="entry name" value="Second domain of FERM"/>
    <property type="match status" value="1"/>
</dbReference>
<feature type="compositionally biased region" description="Low complexity" evidence="17">
    <location>
        <begin position="40"/>
        <end position="52"/>
    </location>
</feature>
<dbReference type="CDD" id="cd13184">
    <property type="entry name" value="FERM_C_4_1_family"/>
    <property type="match status" value="1"/>
</dbReference>
<dbReference type="PRINTS" id="PR00661">
    <property type="entry name" value="ERMFAMILY"/>
</dbReference>
<dbReference type="PANTHER" id="PTHR23280:SF12">
    <property type="entry name" value="PROTEIN 4.1"/>
    <property type="match status" value="1"/>
</dbReference>
<organism evidence="19 20">
    <name type="scientific">Scophthalmus maximus</name>
    <name type="common">Turbot</name>
    <name type="synonym">Psetta maxima</name>
    <dbReference type="NCBI Taxonomy" id="52904"/>
    <lineage>
        <taxon>Eukaryota</taxon>
        <taxon>Metazoa</taxon>
        <taxon>Chordata</taxon>
        <taxon>Craniata</taxon>
        <taxon>Vertebrata</taxon>
        <taxon>Euteleostomi</taxon>
        <taxon>Actinopterygii</taxon>
        <taxon>Neopterygii</taxon>
        <taxon>Teleostei</taxon>
        <taxon>Neoteleostei</taxon>
        <taxon>Acanthomorphata</taxon>
        <taxon>Carangaria</taxon>
        <taxon>Pleuronectiformes</taxon>
        <taxon>Pleuronectoidei</taxon>
        <taxon>Scophthalmidae</taxon>
        <taxon>Scophthalmus</taxon>
    </lineage>
</organism>
<dbReference type="SUPFAM" id="SSF50729">
    <property type="entry name" value="PH domain-like"/>
    <property type="match status" value="1"/>
</dbReference>
<dbReference type="InterPro" id="IPR000798">
    <property type="entry name" value="Ez/rad/moesin-like"/>
</dbReference>
<dbReference type="GO" id="GO:0003779">
    <property type="term" value="F:actin binding"/>
    <property type="evidence" value="ECO:0007669"/>
    <property type="project" value="UniProtKB-KW"/>
</dbReference>
<keyword evidence="5" id="KW-0963">Cytoplasm</keyword>
<feature type="region of interest" description="Disordered" evidence="17">
    <location>
        <begin position="1"/>
        <end position="152"/>
    </location>
</feature>
<feature type="domain" description="FERM" evidence="18">
    <location>
        <begin position="156"/>
        <end position="434"/>
    </location>
</feature>
<evidence type="ECO:0000256" key="8">
    <source>
        <dbReference type="ARBA" id="ARBA00022776"/>
    </source>
</evidence>
<evidence type="ECO:0000313" key="20">
    <source>
        <dbReference type="Proteomes" id="UP000694558"/>
    </source>
</evidence>